<evidence type="ECO:0000256" key="6">
    <source>
        <dbReference type="ARBA" id="ARBA00022824"/>
    </source>
</evidence>
<reference evidence="12" key="1">
    <citation type="submission" date="2020-12" db="EMBL/GenBank/DDBJ databases">
        <authorList>
            <person name="Iha C."/>
        </authorList>
    </citation>
    <scope>NUCLEOTIDE SEQUENCE</scope>
</reference>
<sequence length="660" mass="73137">MADKAREQQLHDLFSKLDKFLQNAQYKRALKKTEEILQISKEDEDALRCKVYALIQLSQFDEAVKVLKGKVGQQLSFEKAYCLYRLGHYQEALVTVAKVTDDRRQARLELEGQLHYVMGNHQKAVKVYQELRDKLKVESSDIKTNMIAPAVAGNMANELKGNLSAATPGGEGFELAFNKACGLLHTGDVKGAQQQIELARREGEESLYSYDYTEEQVEAELLPVSVQLGYVSSLLGDHKAAVEAYTRALGVKGGDASSRTVAENNMLSETSRSQPEQPQRKFTAPALKKLETSSEGIAGDRLSSIQRCTILCNRAILYIKTGRAEQAKGVIASLAKDYPDSEIVNILKATVLARDKKISEAHDLLKNCTLLGNRSTLDPLLMRVQLLAANGLSGQAANLIDEVPTESTRNQGAIVATHAALLERSGDQALCEDLVSKALTWWNNQDASDGTSRARSTSAAWCLDYLARLKLKSGSIEEAVKLYQEVLVKELEEVQRAEVMSKVSRVLAITDPCTNATLESGLPGVPKTGPDDVDKLESGVKGTSGERRGEELKKRANEGDDADKPKKRRKRKIRLPKNFDPQNPGPMPDPERWLPKWQRAGYKKRRRRREDHMKGSQGAGKVDDTLDRARQQPEPSTSSRSQPRQPPRPAGGRRRGGRRS</sequence>
<evidence type="ECO:0000256" key="8">
    <source>
        <dbReference type="ARBA" id="ARBA00023274"/>
    </source>
</evidence>
<feature type="compositionally biased region" description="Basic residues" evidence="10">
    <location>
        <begin position="651"/>
        <end position="660"/>
    </location>
</feature>
<dbReference type="GO" id="GO:0005783">
    <property type="term" value="C:endoplasmic reticulum"/>
    <property type="evidence" value="ECO:0007669"/>
    <property type="project" value="UniProtKB-SubCell"/>
</dbReference>
<dbReference type="InterPro" id="IPR013699">
    <property type="entry name" value="Signal_recog_part_SRP72_RNA-bd"/>
</dbReference>
<dbReference type="Pfam" id="PF13174">
    <property type="entry name" value="TPR_6"/>
    <property type="match status" value="1"/>
</dbReference>
<proteinExistence type="inferred from homology"/>
<accession>A0A8S1JCQ7</accession>
<protein>
    <recommendedName>
        <fullName evidence="4 9">Signal recognition particle subunit SRP72</fullName>
    </recommendedName>
</protein>
<feature type="domain" description="Signal recognition particle SRP72 subunit RNA-binding" evidence="11">
    <location>
        <begin position="554"/>
        <end position="604"/>
    </location>
</feature>
<evidence type="ECO:0000256" key="9">
    <source>
        <dbReference type="PIRNR" id="PIRNR038922"/>
    </source>
</evidence>
<dbReference type="InterPro" id="IPR031545">
    <property type="entry name" value="SRP72_TPR-like"/>
</dbReference>
<feature type="compositionally biased region" description="Low complexity" evidence="10">
    <location>
        <begin position="632"/>
        <end position="643"/>
    </location>
</feature>
<dbReference type="OrthoDB" id="5421607at2759"/>
<evidence type="ECO:0000313" key="13">
    <source>
        <dbReference type="Proteomes" id="UP000708148"/>
    </source>
</evidence>
<evidence type="ECO:0000256" key="2">
    <source>
        <dbReference type="ARBA" id="ARBA00004496"/>
    </source>
</evidence>
<dbReference type="Proteomes" id="UP000708148">
    <property type="component" value="Unassembled WGS sequence"/>
</dbReference>
<dbReference type="InterPro" id="IPR019734">
    <property type="entry name" value="TPR_rpt"/>
</dbReference>
<comment type="caution">
    <text evidence="12">The sequence shown here is derived from an EMBL/GenBank/DDBJ whole genome shotgun (WGS) entry which is preliminary data.</text>
</comment>
<keyword evidence="8 9" id="KW-0687">Ribonucleoprotein</keyword>
<feature type="region of interest" description="Disordered" evidence="10">
    <location>
        <begin position="264"/>
        <end position="286"/>
    </location>
</feature>
<keyword evidence="7 9" id="KW-0733">Signal recognition particle</keyword>
<dbReference type="GO" id="GO:0008312">
    <property type="term" value="F:7S RNA binding"/>
    <property type="evidence" value="ECO:0007669"/>
    <property type="project" value="InterPro"/>
</dbReference>
<dbReference type="EMBL" id="CAJHUC010002980">
    <property type="protein sequence ID" value="CAD7704944.1"/>
    <property type="molecule type" value="Genomic_DNA"/>
</dbReference>
<evidence type="ECO:0000259" key="11">
    <source>
        <dbReference type="Pfam" id="PF08492"/>
    </source>
</evidence>
<dbReference type="PIRSF" id="PIRSF038922">
    <property type="entry name" value="SRP72"/>
    <property type="match status" value="1"/>
</dbReference>
<evidence type="ECO:0000256" key="5">
    <source>
        <dbReference type="ARBA" id="ARBA00022490"/>
    </source>
</evidence>
<evidence type="ECO:0000256" key="1">
    <source>
        <dbReference type="ARBA" id="ARBA00004240"/>
    </source>
</evidence>
<dbReference type="GO" id="GO:0005786">
    <property type="term" value="C:signal recognition particle, endoplasmic reticulum targeting"/>
    <property type="evidence" value="ECO:0007669"/>
    <property type="project" value="UniProtKB-UniRule"/>
</dbReference>
<comment type="subcellular location">
    <subcellularLocation>
        <location evidence="2 9">Cytoplasm</location>
    </subcellularLocation>
    <subcellularLocation>
        <location evidence="1">Endoplasmic reticulum</location>
    </subcellularLocation>
</comment>
<feature type="compositionally biased region" description="Basic residues" evidence="10">
    <location>
        <begin position="565"/>
        <end position="575"/>
    </location>
</feature>
<dbReference type="Gene3D" id="1.25.40.10">
    <property type="entry name" value="Tetratricopeptide repeat domain"/>
    <property type="match status" value="2"/>
</dbReference>
<feature type="region of interest" description="Disordered" evidence="10">
    <location>
        <begin position="515"/>
        <end position="660"/>
    </location>
</feature>
<feature type="compositionally biased region" description="Basic and acidic residues" evidence="10">
    <location>
        <begin position="621"/>
        <end position="631"/>
    </location>
</feature>
<evidence type="ECO:0000256" key="10">
    <source>
        <dbReference type="SAM" id="MobiDB-lite"/>
    </source>
</evidence>
<keyword evidence="5 9" id="KW-0963">Cytoplasm</keyword>
<dbReference type="AlphaFoldDB" id="A0A8S1JCQ7"/>
<dbReference type="SUPFAM" id="SSF48452">
    <property type="entry name" value="TPR-like"/>
    <property type="match status" value="2"/>
</dbReference>
<gene>
    <name evidence="12" type="ORF">OSTQU699_LOCUS10299</name>
</gene>
<feature type="compositionally biased region" description="Basic and acidic residues" evidence="10">
    <location>
        <begin position="529"/>
        <end position="564"/>
    </location>
</feature>
<dbReference type="Pfam" id="PF13181">
    <property type="entry name" value="TPR_8"/>
    <property type="match status" value="1"/>
</dbReference>
<comment type="similarity">
    <text evidence="3 9">Belongs to the SRP72 family.</text>
</comment>
<dbReference type="InterPro" id="IPR026270">
    <property type="entry name" value="SRP72"/>
</dbReference>
<dbReference type="GO" id="GO:0006614">
    <property type="term" value="P:SRP-dependent cotranslational protein targeting to membrane"/>
    <property type="evidence" value="ECO:0007669"/>
    <property type="project" value="UniProtKB-UniRule"/>
</dbReference>
<evidence type="ECO:0000256" key="7">
    <source>
        <dbReference type="ARBA" id="ARBA00023135"/>
    </source>
</evidence>
<name>A0A8S1JCQ7_9CHLO</name>
<comment type="function">
    <text evidence="9">Component of the signal recognition particle (SRP) complex, a ribonucleoprotein complex that mediates the cotranslational targeting of secretory and membrane proteins to the endoplasmic reticulum (ER).</text>
</comment>
<evidence type="ECO:0000256" key="3">
    <source>
        <dbReference type="ARBA" id="ARBA00007676"/>
    </source>
</evidence>
<feature type="compositionally biased region" description="Polar residues" evidence="10">
    <location>
        <begin position="264"/>
        <end position="277"/>
    </location>
</feature>
<keyword evidence="13" id="KW-1185">Reference proteome</keyword>
<organism evidence="12 13">
    <name type="scientific">Ostreobium quekettii</name>
    <dbReference type="NCBI Taxonomy" id="121088"/>
    <lineage>
        <taxon>Eukaryota</taxon>
        <taxon>Viridiplantae</taxon>
        <taxon>Chlorophyta</taxon>
        <taxon>core chlorophytes</taxon>
        <taxon>Ulvophyceae</taxon>
        <taxon>TCBD clade</taxon>
        <taxon>Bryopsidales</taxon>
        <taxon>Ostreobineae</taxon>
        <taxon>Ostreobiaceae</taxon>
        <taxon>Ostreobium</taxon>
    </lineage>
</organism>
<dbReference type="InterPro" id="IPR011990">
    <property type="entry name" value="TPR-like_helical_dom_sf"/>
</dbReference>
<evidence type="ECO:0000313" key="12">
    <source>
        <dbReference type="EMBL" id="CAD7704944.1"/>
    </source>
</evidence>
<dbReference type="Pfam" id="PF08492">
    <property type="entry name" value="SRP72"/>
    <property type="match status" value="1"/>
</dbReference>
<dbReference type="PANTHER" id="PTHR14094">
    <property type="entry name" value="SIGNAL RECOGNITION PARTICLE 72"/>
    <property type="match status" value="1"/>
</dbReference>
<keyword evidence="6" id="KW-0256">Endoplasmic reticulum</keyword>
<dbReference type="PANTHER" id="PTHR14094:SF9">
    <property type="entry name" value="SIGNAL RECOGNITION PARTICLE SUBUNIT SRP72"/>
    <property type="match status" value="1"/>
</dbReference>
<dbReference type="GO" id="GO:0043022">
    <property type="term" value="F:ribosome binding"/>
    <property type="evidence" value="ECO:0007669"/>
    <property type="project" value="TreeGrafter"/>
</dbReference>
<dbReference type="Pfam" id="PF17004">
    <property type="entry name" value="SRP_TPR_like"/>
    <property type="match status" value="1"/>
</dbReference>
<evidence type="ECO:0000256" key="4">
    <source>
        <dbReference type="ARBA" id="ARBA00018350"/>
    </source>
</evidence>